<evidence type="ECO:0000256" key="5">
    <source>
        <dbReference type="SAM" id="Phobius"/>
    </source>
</evidence>
<name>A0A414FVM4_9ACTN</name>
<accession>A0A414FVM4</accession>
<dbReference type="InterPro" id="IPR052556">
    <property type="entry name" value="PolySynth_Transporter"/>
</dbReference>
<feature type="transmembrane region" description="Helical" evidence="5">
    <location>
        <begin position="355"/>
        <end position="375"/>
    </location>
</feature>
<dbReference type="CDD" id="cd13128">
    <property type="entry name" value="MATE_Wzx_like"/>
    <property type="match status" value="1"/>
</dbReference>
<feature type="transmembrane region" description="Helical" evidence="5">
    <location>
        <begin position="168"/>
        <end position="190"/>
    </location>
</feature>
<feature type="transmembrane region" description="Helical" evidence="5">
    <location>
        <begin position="414"/>
        <end position="436"/>
    </location>
</feature>
<keyword evidence="3 5" id="KW-1133">Transmembrane helix</keyword>
<protein>
    <submittedName>
        <fullName evidence="6">Uncharacterized protein</fullName>
    </submittedName>
</protein>
<dbReference type="Pfam" id="PF01943">
    <property type="entry name" value="Polysacc_synt"/>
    <property type="match status" value="1"/>
</dbReference>
<dbReference type="GO" id="GO:0016020">
    <property type="term" value="C:membrane"/>
    <property type="evidence" value="ECO:0007669"/>
    <property type="project" value="UniProtKB-SubCell"/>
</dbReference>
<dbReference type="PANTHER" id="PTHR43424:SF1">
    <property type="entry name" value="LOCUS PUTATIVE PROTEIN 1-RELATED"/>
    <property type="match status" value="1"/>
</dbReference>
<feature type="transmembrane region" description="Helical" evidence="5">
    <location>
        <begin position="113"/>
        <end position="135"/>
    </location>
</feature>
<feature type="transmembrane region" description="Helical" evidence="5">
    <location>
        <begin position="82"/>
        <end position="107"/>
    </location>
</feature>
<dbReference type="PANTHER" id="PTHR43424">
    <property type="entry name" value="LOCUS PUTATIVE PROTEIN 1-RELATED"/>
    <property type="match status" value="1"/>
</dbReference>
<dbReference type="InterPro" id="IPR002797">
    <property type="entry name" value="Polysacc_synth"/>
</dbReference>
<comment type="subcellular location">
    <subcellularLocation>
        <location evidence="1">Membrane</location>
        <topology evidence="1">Multi-pass membrane protein</topology>
    </subcellularLocation>
</comment>
<keyword evidence="4 5" id="KW-0472">Membrane</keyword>
<proteinExistence type="predicted"/>
<dbReference type="AlphaFoldDB" id="A0A414FVM4"/>
<comment type="caution">
    <text evidence="6">The sequence shown here is derived from an EMBL/GenBank/DDBJ whole genome shotgun (WGS) entry which is preliminary data.</text>
</comment>
<evidence type="ECO:0000256" key="4">
    <source>
        <dbReference type="ARBA" id="ARBA00023136"/>
    </source>
</evidence>
<evidence type="ECO:0000313" key="6">
    <source>
        <dbReference type="EMBL" id="RHD55102.1"/>
    </source>
</evidence>
<evidence type="ECO:0000256" key="3">
    <source>
        <dbReference type="ARBA" id="ARBA00022989"/>
    </source>
</evidence>
<feature type="transmembrane region" description="Helical" evidence="5">
    <location>
        <begin position="52"/>
        <end position="70"/>
    </location>
</feature>
<reference evidence="6 7" key="1">
    <citation type="submission" date="2018-08" db="EMBL/GenBank/DDBJ databases">
        <title>A genome reference for cultivated species of the human gut microbiota.</title>
        <authorList>
            <person name="Zou Y."/>
            <person name="Xue W."/>
            <person name="Luo G."/>
        </authorList>
    </citation>
    <scope>NUCLEOTIDE SEQUENCE [LARGE SCALE GENOMIC DNA]</scope>
    <source>
        <strain evidence="6 7">AM30-5LB</strain>
    </source>
</reference>
<organism evidence="6 7">
    <name type="scientific">Collinsella intestinalis</name>
    <dbReference type="NCBI Taxonomy" id="147207"/>
    <lineage>
        <taxon>Bacteria</taxon>
        <taxon>Bacillati</taxon>
        <taxon>Actinomycetota</taxon>
        <taxon>Coriobacteriia</taxon>
        <taxon>Coriobacteriales</taxon>
        <taxon>Coriobacteriaceae</taxon>
        <taxon>Collinsella</taxon>
    </lineage>
</organism>
<gene>
    <name evidence="6" type="ORF">DW787_06965</name>
</gene>
<feature type="transmembrane region" description="Helical" evidence="5">
    <location>
        <begin position="289"/>
        <end position="311"/>
    </location>
</feature>
<feature type="transmembrane region" description="Helical" evidence="5">
    <location>
        <begin position="381"/>
        <end position="402"/>
    </location>
</feature>
<dbReference type="Proteomes" id="UP000286050">
    <property type="component" value="Unassembled WGS sequence"/>
</dbReference>
<feature type="transmembrane region" description="Helical" evidence="5">
    <location>
        <begin position="144"/>
        <end position="162"/>
    </location>
</feature>
<dbReference type="RefSeq" id="WP_118272219.1">
    <property type="nucleotide sequence ID" value="NZ_QSJI01000006.1"/>
</dbReference>
<feature type="transmembrane region" description="Helical" evidence="5">
    <location>
        <begin position="442"/>
        <end position="468"/>
    </location>
</feature>
<keyword evidence="2 5" id="KW-0812">Transmembrane</keyword>
<evidence type="ECO:0000313" key="7">
    <source>
        <dbReference type="Proteomes" id="UP000286050"/>
    </source>
</evidence>
<evidence type="ECO:0000256" key="1">
    <source>
        <dbReference type="ARBA" id="ARBA00004141"/>
    </source>
</evidence>
<feature type="transmembrane region" description="Helical" evidence="5">
    <location>
        <begin position="323"/>
        <end position="343"/>
    </location>
</feature>
<sequence>MSRESLKKNFAYNSAYQLLQVLTPLVTTPYLARVLGPEQSGVFSYTQSIANYFVLFATLGISTYGVRAIAQCGDDRKLRSRVFWGAYASQLISGGLAALAYVVYAVVIHEGGMLITLLWSLWLIFAAIDVSWLLFGCEEFKIPTIRSTATKLLSLVFIFAFVKTRDDLWLYVLAISGSFFLNGVIVWPFVKRYVDYVRPSASEVKRHLKGNIGLFVPVIAVSVYTTLDKIMLGVMSTEEQVAFFSYSERISRLPLSVLQALGVVMMPRMSHLLMEGRREKALGLLKNSIWIMLAASMALAFGISAVAPEFVPVFLGEGYEPCVGIMTFLVVIIPVISVTNVIGKQYLLPLSRDREYTLSLIVGAGFNVFVNVILIPRVGAAGAAIGTIAAEVSILVVQVACVRGELPLLSYFKGCLPFVCIGATMFVSIRLTASFLAESDCFAMLSLGLEVILGTLVFVLLTAAFCFISRNKTFFQLFGYGLARRGGHGDSR</sequence>
<dbReference type="EMBL" id="QSJI01000006">
    <property type="protein sequence ID" value="RHD55102.1"/>
    <property type="molecule type" value="Genomic_DNA"/>
</dbReference>
<feature type="transmembrane region" description="Helical" evidence="5">
    <location>
        <begin position="211"/>
        <end position="230"/>
    </location>
</feature>
<evidence type="ECO:0000256" key="2">
    <source>
        <dbReference type="ARBA" id="ARBA00022692"/>
    </source>
</evidence>